<keyword evidence="2" id="KW-1185">Reference proteome</keyword>
<name>A0A151M9C0_ALLMI</name>
<proteinExistence type="predicted"/>
<organism evidence="1 2">
    <name type="scientific">Alligator mississippiensis</name>
    <name type="common">American alligator</name>
    <dbReference type="NCBI Taxonomy" id="8496"/>
    <lineage>
        <taxon>Eukaryota</taxon>
        <taxon>Metazoa</taxon>
        <taxon>Chordata</taxon>
        <taxon>Craniata</taxon>
        <taxon>Vertebrata</taxon>
        <taxon>Euteleostomi</taxon>
        <taxon>Archelosauria</taxon>
        <taxon>Archosauria</taxon>
        <taxon>Crocodylia</taxon>
        <taxon>Alligatoridae</taxon>
        <taxon>Alligatorinae</taxon>
        <taxon>Alligator</taxon>
    </lineage>
</organism>
<sequence length="70" mass="7768">MRWLSSSWYLGVKAFLKDGCEEAEEQEEELCNQQGSLFGCRGITNTFCALDKPSCPWEAGQSGDGFSIKP</sequence>
<reference evidence="1 2" key="1">
    <citation type="journal article" date="2012" name="Genome Biol.">
        <title>Sequencing three crocodilian genomes to illuminate the evolution of archosaurs and amniotes.</title>
        <authorList>
            <person name="St John J.A."/>
            <person name="Braun E.L."/>
            <person name="Isberg S.R."/>
            <person name="Miles L.G."/>
            <person name="Chong A.Y."/>
            <person name="Gongora J."/>
            <person name="Dalzell P."/>
            <person name="Moran C."/>
            <person name="Bed'hom B."/>
            <person name="Abzhanov A."/>
            <person name="Burgess S.C."/>
            <person name="Cooksey A.M."/>
            <person name="Castoe T.A."/>
            <person name="Crawford N.G."/>
            <person name="Densmore L.D."/>
            <person name="Drew J.C."/>
            <person name="Edwards S.V."/>
            <person name="Faircloth B.C."/>
            <person name="Fujita M.K."/>
            <person name="Greenwold M.J."/>
            <person name="Hoffmann F.G."/>
            <person name="Howard J.M."/>
            <person name="Iguchi T."/>
            <person name="Janes D.E."/>
            <person name="Khan S.Y."/>
            <person name="Kohno S."/>
            <person name="de Koning A.J."/>
            <person name="Lance S.L."/>
            <person name="McCarthy F.M."/>
            <person name="McCormack J.E."/>
            <person name="Merchant M.E."/>
            <person name="Peterson D.G."/>
            <person name="Pollock D.D."/>
            <person name="Pourmand N."/>
            <person name="Raney B.J."/>
            <person name="Roessler K.A."/>
            <person name="Sanford J.R."/>
            <person name="Sawyer R.H."/>
            <person name="Schmidt C.J."/>
            <person name="Triplett E.W."/>
            <person name="Tuberville T.D."/>
            <person name="Venegas-Anaya M."/>
            <person name="Howard J.T."/>
            <person name="Jarvis E.D."/>
            <person name="Guillette L.J.Jr."/>
            <person name="Glenn T.C."/>
            <person name="Green R.E."/>
            <person name="Ray D.A."/>
        </authorList>
    </citation>
    <scope>NUCLEOTIDE SEQUENCE [LARGE SCALE GENOMIC DNA]</scope>
    <source>
        <strain evidence="1">KSC_2009_1</strain>
    </source>
</reference>
<accession>A0A151M9C0</accession>
<evidence type="ECO:0000313" key="1">
    <source>
        <dbReference type="EMBL" id="KYO21040.1"/>
    </source>
</evidence>
<evidence type="ECO:0000313" key="2">
    <source>
        <dbReference type="Proteomes" id="UP000050525"/>
    </source>
</evidence>
<gene>
    <name evidence="1" type="ORF">Y1Q_0001352</name>
</gene>
<protein>
    <submittedName>
        <fullName evidence="1">Uncharacterized protein</fullName>
    </submittedName>
</protein>
<comment type="caution">
    <text evidence="1">The sequence shown here is derived from an EMBL/GenBank/DDBJ whole genome shotgun (WGS) entry which is preliminary data.</text>
</comment>
<dbReference type="Proteomes" id="UP000050525">
    <property type="component" value="Unassembled WGS sequence"/>
</dbReference>
<dbReference type="AlphaFoldDB" id="A0A151M9C0"/>
<dbReference type="EMBL" id="AKHW03006295">
    <property type="protein sequence ID" value="KYO21040.1"/>
    <property type="molecule type" value="Genomic_DNA"/>
</dbReference>